<evidence type="ECO:0000256" key="8">
    <source>
        <dbReference type="PIRSR" id="PIRSR600821-50"/>
    </source>
</evidence>
<dbReference type="GO" id="GO:0008784">
    <property type="term" value="F:alanine racemase activity"/>
    <property type="evidence" value="ECO:0007669"/>
    <property type="project" value="UniProtKB-UniRule"/>
</dbReference>
<dbReference type="InterPro" id="IPR020622">
    <property type="entry name" value="Ala_racemase_pyridoxalP-BS"/>
</dbReference>
<dbReference type="AlphaFoldDB" id="A0AA52EE99"/>
<dbReference type="InterPro" id="IPR009006">
    <property type="entry name" value="Ala_racemase/Decarboxylase_C"/>
</dbReference>
<accession>A0AA52EE99</accession>
<feature type="domain" description="Alanine racemase C-terminal" evidence="10">
    <location>
        <begin position="233"/>
        <end position="357"/>
    </location>
</feature>
<keyword evidence="6 7" id="KW-0413">Isomerase</keyword>
<sequence length="359" mass="39073">MRSTKAVIHLDAMQHNARLAKESAPESLLIGVIKADAYGHGAVQAAQALNTICDAFAVAFLDEAVSLMENGVLKPLLLLEGFTTDEELECVGLNGFWTVIHHPYQVDILRNYQGPELEHVTLKVDTGMHRLGLMPDEADALITELKQNDRIKELSLTTHFSCSDELDKSNTQSQINKILALAERHDLGIAMANSAGILGWPQSRATWNRAGIMLYGATPFETSHPLGDQLKAVMSLEAPVIALREIAVGECVGYGRNWSAQRPSLIATLAIGYADGYPRAINAGTEVWINNQRAPIVGNVSMDMITIDVTDVHHVGLGSKVELWGKNICVNEIAAANNTIGYELLTKVTARVPRSYEGL</sequence>
<dbReference type="InterPro" id="IPR029066">
    <property type="entry name" value="PLP-binding_barrel"/>
</dbReference>
<dbReference type="InterPro" id="IPR000821">
    <property type="entry name" value="Ala_racemase"/>
</dbReference>
<proteinExistence type="inferred from homology"/>
<dbReference type="SUPFAM" id="SSF50621">
    <property type="entry name" value="Alanine racemase C-terminal domain-like"/>
    <property type="match status" value="1"/>
</dbReference>
<dbReference type="PANTHER" id="PTHR30511:SF0">
    <property type="entry name" value="ALANINE RACEMASE, CATABOLIC-RELATED"/>
    <property type="match status" value="1"/>
</dbReference>
<name>A0AA52EE99_9PROT</name>
<evidence type="ECO:0000256" key="2">
    <source>
        <dbReference type="ARBA" id="ARBA00001933"/>
    </source>
</evidence>
<dbReference type="NCBIfam" id="TIGR00492">
    <property type="entry name" value="alr"/>
    <property type="match status" value="1"/>
</dbReference>
<dbReference type="RefSeq" id="WP_310797316.1">
    <property type="nucleotide sequence ID" value="NZ_CP123872.1"/>
</dbReference>
<dbReference type="FunFam" id="3.20.20.10:FF:000002">
    <property type="entry name" value="Alanine racemase"/>
    <property type="match status" value="1"/>
</dbReference>
<protein>
    <recommendedName>
        <fullName evidence="4 7">Alanine racemase</fullName>
        <ecNumber evidence="4 7">5.1.1.1</ecNumber>
    </recommendedName>
</protein>
<feature type="binding site" evidence="7 9">
    <location>
        <position position="302"/>
    </location>
    <ligand>
        <name>substrate</name>
    </ligand>
</feature>
<keyword evidence="5 7" id="KW-0663">Pyridoxal phosphate</keyword>
<dbReference type="PANTHER" id="PTHR30511">
    <property type="entry name" value="ALANINE RACEMASE"/>
    <property type="match status" value="1"/>
</dbReference>
<evidence type="ECO:0000259" key="10">
    <source>
        <dbReference type="SMART" id="SM01005"/>
    </source>
</evidence>
<evidence type="ECO:0000256" key="9">
    <source>
        <dbReference type="PIRSR" id="PIRSR600821-52"/>
    </source>
</evidence>
<dbReference type="SMART" id="SM01005">
    <property type="entry name" value="Ala_racemase_C"/>
    <property type="match status" value="1"/>
</dbReference>
<dbReference type="InterPro" id="IPR011079">
    <property type="entry name" value="Ala_racemase_C"/>
</dbReference>
<dbReference type="Gene3D" id="3.20.20.10">
    <property type="entry name" value="Alanine racemase"/>
    <property type="match status" value="1"/>
</dbReference>
<dbReference type="Proteomes" id="UP001268683">
    <property type="component" value="Chromosome"/>
</dbReference>
<evidence type="ECO:0000313" key="12">
    <source>
        <dbReference type="Proteomes" id="UP001268683"/>
    </source>
</evidence>
<comment type="function">
    <text evidence="7">Catalyzes the interconversion of L-alanine and D-alanine. May also act on other amino acids.</text>
</comment>
<dbReference type="HAMAP" id="MF_01201">
    <property type="entry name" value="Ala_racemase"/>
    <property type="match status" value="1"/>
</dbReference>
<dbReference type="GO" id="GO:0030632">
    <property type="term" value="P:D-alanine biosynthetic process"/>
    <property type="evidence" value="ECO:0007669"/>
    <property type="project" value="UniProtKB-UniRule"/>
</dbReference>
<feature type="binding site" evidence="7 9">
    <location>
        <position position="130"/>
    </location>
    <ligand>
        <name>substrate</name>
    </ligand>
</feature>
<dbReference type="EC" id="5.1.1.1" evidence="4 7"/>
<dbReference type="KEGG" id="tmk:QGN29_07935"/>
<dbReference type="EMBL" id="CP123872">
    <property type="protein sequence ID" value="WND01488.1"/>
    <property type="molecule type" value="Genomic_DNA"/>
</dbReference>
<organism evidence="11 12">
    <name type="scientific">Temperatibacter marinus</name>
    <dbReference type="NCBI Taxonomy" id="1456591"/>
    <lineage>
        <taxon>Bacteria</taxon>
        <taxon>Pseudomonadati</taxon>
        <taxon>Pseudomonadota</taxon>
        <taxon>Alphaproteobacteria</taxon>
        <taxon>Kordiimonadales</taxon>
        <taxon>Temperatibacteraceae</taxon>
        <taxon>Temperatibacter</taxon>
    </lineage>
</organism>
<dbReference type="GO" id="GO:0030170">
    <property type="term" value="F:pyridoxal phosphate binding"/>
    <property type="evidence" value="ECO:0007669"/>
    <property type="project" value="UniProtKB-UniRule"/>
</dbReference>
<keyword evidence="12" id="KW-1185">Reference proteome</keyword>
<evidence type="ECO:0000256" key="5">
    <source>
        <dbReference type="ARBA" id="ARBA00022898"/>
    </source>
</evidence>
<feature type="modified residue" description="N6-(pyridoxal phosphate)lysine" evidence="7 8">
    <location>
        <position position="34"/>
    </location>
</feature>
<reference evidence="11" key="1">
    <citation type="submission" date="2023-04" db="EMBL/GenBank/DDBJ databases">
        <title>Complete genome sequence of Temperatibacter marinus.</title>
        <authorList>
            <person name="Rong J.-C."/>
            <person name="Yi M.-L."/>
            <person name="Zhao Q."/>
        </authorList>
    </citation>
    <scope>NUCLEOTIDE SEQUENCE</scope>
    <source>
        <strain evidence="11">NBRC 110045</strain>
    </source>
</reference>
<evidence type="ECO:0000256" key="6">
    <source>
        <dbReference type="ARBA" id="ARBA00023235"/>
    </source>
</evidence>
<evidence type="ECO:0000313" key="11">
    <source>
        <dbReference type="EMBL" id="WND01488.1"/>
    </source>
</evidence>
<dbReference type="PROSITE" id="PS00395">
    <property type="entry name" value="ALANINE_RACEMASE"/>
    <property type="match status" value="1"/>
</dbReference>
<evidence type="ECO:0000256" key="7">
    <source>
        <dbReference type="HAMAP-Rule" id="MF_01201"/>
    </source>
</evidence>
<dbReference type="InterPro" id="IPR001608">
    <property type="entry name" value="Ala_racemase_N"/>
</dbReference>
<dbReference type="PRINTS" id="PR00992">
    <property type="entry name" value="ALARACEMASE"/>
</dbReference>
<evidence type="ECO:0000256" key="4">
    <source>
        <dbReference type="ARBA" id="ARBA00013089"/>
    </source>
</evidence>
<dbReference type="Pfam" id="PF00842">
    <property type="entry name" value="Ala_racemase_C"/>
    <property type="match status" value="1"/>
</dbReference>
<comment type="similarity">
    <text evidence="3 7">Belongs to the alanine racemase family.</text>
</comment>
<evidence type="ECO:0000256" key="3">
    <source>
        <dbReference type="ARBA" id="ARBA00007880"/>
    </source>
</evidence>
<comment type="pathway">
    <text evidence="7">Amino-acid biosynthesis; D-alanine biosynthesis; D-alanine from L-alanine: step 1/1.</text>
</comment>
<dbReference type="SUPFAM" id="SSF51419">
    <property type="entry name" value="PLP-binding barrel"/>
    <property type="match status" value="1"/>
</dbReference>
<feature type="active site" description="Proton acceptor; specific for D-alanine" evidence="7">
    <location>
        <position position="34"/>
    </location>
</feature>
<gene>
    <name evidence="11" type="primary">alr</name>
    <name evidence="11" type="ORF">QGN29_07935</name>
</gene>
<comment type="cofactor">
    <cofactor evidence="2 7 8">
        <name>pyridoxal 5'-phosphate</name>
        <dbReference type="ChEBI" id="CHEBI:597326"/>
    </cofactor>
</comment>
<dbReference type="Gene3D" id="2.40.37.10">
    <property type="entry name" value="Lyase, Ornithine Decarboxylase, Chain A, domain 1"/>
    <property type="match status" value="1"/>
</dbReference>
<comment type="catalytic activity">
    <reaction evidence="1 7">
        <text>L-alanine = D-alanine</text>
        <dbReference type="Rhea" id="RHEA:20249"/>
        <dbReference type="ChEBI" id="CHEBI:57416"/>
        <dbReference type="ChEBI" id="CHEBI:57972"/>
        <dbReference type="EC" id="5.1.1.1"/>
    </reaction>
</comment>
<dbReference type="GO" id="GO:0005829">
    <property type="term" value="C:cytosol"/>
    <property type="evidence" value="ECO:0007669"/>
    <property type="project" value="TreeGrafter"/>
</dbReference>
<dbReference type="CDD" id="cd06827">
    <property type="entry name" value="PLPDE_III_AR_proteobact"/>
    <property type="match status" value="1"/>
</dbReference>
<evidence type="ECO:0000256" key="1">
    <source>
        <dbReference type="ARBA" id="ARBA00000316"/>
    </source>
</evidence>
<dbReference type="Pfam" id="PF01168">
    <property type="entry name" value="Ala_racemase_N"/>
    <property type="match status" value="1"/>
</dbReference>
<feature type="active site" description="Proton acceptor; specific for L-alanine" evidence="7">
    <location>
        <position position="254"/>
    </location>
</feature>